<accession>K9P7E3</accession>
<dbReference type="STRING" id="292564.Cyagr_1308"/>
<evidence type="ECO:0000256" key="2">
    <source>
        <dbReference type="SAM" id="Phobius"/>
    </source>
</evidence>
<dbReference type="EMBL" id="CP003495">
    <property type="protein sequence ID" value="AFY28484.1"/>
    <property type="molecule type" value="Genomic_DNA"/>
</dbReference>
<dbReference type="PATRIC" id="fig|292564.3.peg.1251"/>
<evidence type="ECO:0000259" key="3">
    <source>
        <dbReference type="Pfam" id="PF03703"/>
    </source>
</evidence>
<proteinExistence type="predicted"/>
<keyword evidence="2" id="KW-0472">Membrane</keyword>
<dbReference type="AlphaFoldDB" id="K9P7E3"/>
<organism evidence="4 5">
    <name type="scientific">Cyanobium gracile (strain ATCC 27147 / PCC 6307)</name>
    <dbReference type="NCBI Taxonomy" id="292564"/>
    <lineage>
        <taxon>Bacteria</taxon>
        <taxon>Bacillati</taxon>
        <taxon>Cyanobacteriota</taxon>
        <taxon>Cyanophyceae</taxon>
        <taxon>Synechococcales</taxon>
        <taxon>Prochlorococcaceae</taxon>
        <taxon>Cyanobium</taxon>
    </lineage>
</organism>
<evidence type="ECO:0000313" key="4">
    <source>
        <dbReference type="EMBL" id="AFY28484.1"/>
    </source>
</evidence>
<dbReference type="PANTHER" id="PTHR35688:SF2">
    <property type="entry name" value="NAD(P)-LINKED OXIDOREDUCTASE SUPERFAMILY PROTEIN"/>
    <property type="match status" value="1"/>
</dbReference>
<dbReference type="Proteomes" id="UP000010388">
    <property type="component" value="Chromosome"/>
</dbReference>
<dbReference type="eggNOG" id="COG0594">
    <property type="taxonomic scope" value="Bacteria"/>
</dbReference>
<dbReference type="InterPro" id="IPR005182">
    <property type="entry name" value="YdbS-like_PH"/>
</dbReference>
<feature type="transmembrane region" description="Helical" evidence="2">
    <location>
        <begin position="28"/>
        <end position="53"/>
    </location>
</feature>
<dbReference type="KEGG" id="cgc:Cyagr_1308"/>
<reference evidence="5" key="1">
    <citation type="journal article" date="2013" name="Proc. Natl. Acad. Sci. U.S.A.">
        <title>Improving the coverage of the cyanobacterial phylum using diversity-driven genome sequencing.</title>
        <authorList>
            <person name="Shih P.M."/>
            <person name="Wu D."/>
            <person name="Latifi A."/>
            <person name="Axen S.D."/>
            <person name="Fewer D.P."/>
            <person name="Talla E."/>
            <person name="Calteau A."/>
            <person name="Cai F."/>
            <person name="Tandeau de Marsac N."/>
            <person name="Rippka R."/>
            <person name="Herdman M."/>
            <person name="Sivonen K."/>
            <person name="Coursin T."/>
            <person name="Laurent T."/>
            <person name="Goodwin L."/>
            <person name="Nolan M."/>
            <person name="Davenport K.W."/>
            <person name="Han C.S."/>
            <person name="Rubin E.M."/>
            <person name="Eisen J.A."/>
            <person name="Woyke T."/>
            <person name="Gugger M."/>
            <person name="Kerfeld C.A."/>
        </authorList>
    </citation>
    <scope>NUCLEOTIDE SEQUENCE [LARGE SCALE GENOMIC DNA]</scope>
    <source>
        <strain evidence="5">ATCC 27147 / PCC 6307</strain>
    </source>
</reference>
<protein>
    <recommendedName>
        <fullName evidence="3">YdbS-like PH domain-containing protein</fullName>
    </recommendedName>
</protein>
<name>K9P7E3_CYAGP</name>
<gene>
    <name evidence="4" type="ordered locus">Cyagr_1308</name>
</gene>
<dbReference type="HOGENOM" id="CLU_159373_0_0_3"/>
<feature type="compositionally biased region" description="Low complexity" evidence="1">
    <location>
        <begin position="132"/>
        <end position="154"/>
    </location>
</feature>
<evidence type="ECO:0000313" key="5">
    <source>
        <dbReference type="Proteomes" id="UP000010388"/>
    </source>
</evidence>
<dbReference type="PANTHER" id="PTHR35688">
    <property type="entry name" value="NAD(P)-LINKED OXIDOREDUCTASE SUPERFAMILY PROTEIN"/>
    <property type="match status" value="1"/>
</dbReference>
<sequence>MTPEDRVENKLEINETVFYEGGPAKGDLIVNLLFGLTLIGIPFAVGAIVRALWLRFRITSRRISVSGGWLGRDRTQVVYSQIREVRSVPRGFGAWGDMVVVLNDGAKLEMRAVPRFRELEAYIEERRESRGKAAARSSGADGPAGFAPPARESA</sequence>
<dbReference type="Pfam" id="PF03703">
    <property type="entry name" value="bPH_2"/>
    <property type="match status" value="1"/>
</dbReference>
<feature type="domain" description="YdbS-like PH" evidence="3">
    <location>
        <begin position="53"/>
        <end position="123"/>
    </location>
</feature>
<evidence type="ECO:0000256" key="1">
    <source>
        <dbReference type="SAM" id="MobiDB-lite"/>
    </source>
</evidence>
<keyword evidence="2" id="KW-0812">Transmembrane</keyword>
<feature type="region of interest" description="Disordered" evidence="1">
    <location>
        <begin position="130"/>
        <end position="154"/>
    </location>
</feature>
<keyword evidence="2" id="KW-1133">Transmembrane helix</keyword>